<dbReference type="OrthoDB" id="448280at2759"/>
<accession>A0A0H3YJF6</accession>
<evidence type="ECO:0000313" key="6">
    <source>
        <dbReference type="EMBL" id="AKN21676.1"/>
    </source>
</evidence>
<protein>
    <submittedName>
        <fullName evidence="6">Slc39a-11</fullName>
    </submittedName>
</protein>
<feature type="transmembrane region" description="Helical" evidence="5">
    <location>
        <begin position="117"/>
        <end position="141"/>
    </location>
</feature>
<dbReference type="PANTHER" id="PTHR11040">
    <property type="entry name" value="ZINC/IRON TRANSPORTER"/>
    <property type="match status" value="1"/>
</dbReference>
<feature type="transmembrane region" description="Helical" evidence="5">
    <location>
        <begin position="326"/>
        <end position="352"/>
    </location>
</feature>
<evidence type="ECO:0000256" key="2">
    <source>
        <dbReference type="ARBA" id="ARBA00022692"/>
    </source>
</evidence>
<feature type="transmembrane region" description="Helical" evidence="5">
    <location>
        <begin position="364"/>
        <end position="383"/>
    </location>
</feature>
<organism evidence="6">
    <name type="scientific">Schmidtea mediterranea</name>
    <name type="common">Freshwater planarian flatworm</name>
    <dbReference type="NCBI Taxonomy" id="79327"/>
    <lineage>
        <taxon>Eukaryota</taxon>
        <taxon>Metazoa</taxon>
        <taxon>Spiralia</taxon>
        <taxon>Lophotrochozoa</taxon>
        <taxon>Platyhelminthes</taxon>
        <taxon>Rhabditophora</taxon>
        <taxon>Seriata</taxon>
        <taxon>Tricladida</taxon>
        <taxon>Continenticola</taxon>
        <taxon>Geoplanoidea</taxon>
        <taxon>Dugesiidae</taxon>
        <taxon>Schmidtea</taxon>
    </lineage>
</organism>
<gene>
    <name evidence="6" type="primary">slc39a-11</name>
</gene>
<dbReference type="Pfam" id="PF02535">
    <property type="entry name" value="Zip"/>
    <property type="match status" value="1"/>
</dbReference>
<dbReference type="EMBL" id="KT163726">
    <property type="protein sequence ID" value="AKN21676.1"/>
    <property type="molecule type" value="mRNA"/>
</dbReference>
<keyword evidence="4 5" id="KW-0472">Membrane</keyword>
<dbReference type="GO" id="GO:0005385">
    <property type="term" value="F:zinc ion transmembrane transporter activity"/>
    <property type="evidence" value="ECO:0007669"/>
    <property type="project" value="TreeGrafter"/>
</dbReference>
<reference evidence="6" key="1">
    <citation type="journal article" date="2015" name="Elife">
        <title>Stem cells and fluid flow drive cyst formation in an invertebrate excretory organ.</title>
        <authorList>
            <person name="Thi-Kim Vu H."/>
            <person name="Rink J.C."/>
            <person name="McKinney S.A."/>
            <person name="McClain M."/>
            <person name="Lakshmanaperumal N."/>
            <person name="Alexander R."/>
            <person name="Sanchez Alvarado A."/>
        </authorList>
    </citation>
    <scope>NUCLEOTIDE SEQUENCE</scope>
</reference>
<dbReference type="PANTHER" id="PTHR11040:SF140">
    <property type="entry name" value="ZRT (ZRT), IRT- (IRT-) LIKE PROTEIN TRANSPORTER"/>
    <property type="match status" value="1"/>
</dbReference>
<proteinExistence type="evidence at transcript level"/>
<dbReference type="InterPro" id="IPR003689">
    <property type="entry name" value="ZIP"/>
</dbReference>
<feature type="transmembrane region" description="Helical" evidence="5">
    <location>
        <begin position="36"/>
        <end position="56"/>
    </location>
</feature>
<evidence type="ECO:0000256" key="1">
    <source>
        <dbReference type="ARBA" id="ARBA00004141"/>
    </source>
</evidence>
<keyword evidence="2 5" id="KW-0812">Transmembrane</keyword>
<comment type="subcellular location">
    <subcellularLocation>
        <location evidence="1">Membrane</location>
        <topology evidence="1">Multi-pass membrane protein</topology>
    </subcellularLocation>
</comment>
<feature type="transmembrane region" description="Helical" evidence="5">
    <location>
        <begin position="299"/>
        <end position="320"/>
    </location>
</feature>
<sequence>MKLFTSSIPNMTWKNEISTTSTPSSQSWISVPVGKAITAVVMLVTVLIAIFLPILIFGKLNLSRQRNSFRDKVQLWVARLSCFAAGVFLSTGFLDIFPDVIKSIDTAGKKLNLNLWFPLASFFTLIGFFLILSIEQLILIYKNHLAMIGSGSIKNIKRISPIFEEESQEAFLTEISDVNVNASFDKLAGQGISKSRSTDSDLMDHKHFSETTDDDFNNNELESDEIGNILHHNKSRIFALMFAMSFHAVFEGLAIGLGTTIAGILQLFIALSMHKLIIAASLGLNLATAELKLWIKISVAMIFSCASPIGIGLGALIMSQEKGHDVLFLVGGILEGIACGTFLYVVFFEILPHELGHSAHKDRGAKLACVLMGFIFVCIYILLVPSD</sequence>
<feature type="transmembrane region" description="Helical" evidence="5">
    <location>
        <begin position="76"/>
        <end position="97"/>
    </location>
</feature>
<evidence type="ECO:0000256" key="4">
    <source>
        <dbReference type="ARBA" id="ARBA00023136"/>
    </source>
</evidence>
<evidence type="ECO:0000256" key="5">
    <source>
        <dbReference type="SAM" id="Phobius"/>
    </source>
</evidence>
<keyword evidence="3 5" id="KW-1133">Transmembrane helix</keyword>
<dbReference type="AlphaFoldDB" id="A0A0H3YJF6"/>
<evidence type="ECO:0000256" key="3">
    <source>
        <dbReference type="ARBA" id="ARBA00022989"/>
    </source>
</evidence>
<dbReference type="GO" id="GO:0005886">
    <property type="term" value="C:plasma membrane"/>
    <property type="evidence" value="ECO:0007669"/>
    <property type="project" value="TreeGrafter"/>
</dbReference>
<name>A0A0H3YJF6_SCHMD</name>